<proteinExistence type="predicted"/>
<evidence type="ECO:0000313" key="1">
    <source>
        <dbReference type="EMBL" id="SMD46356.1"/>
    </source>
</evidence>
<dbReference type="STRING" id="758820.SAMN00777080_5041"/>
<name>A0A1W2HCV6_9BACT</name>
<accession>A0A1W2HCV6</accession>
<dbReference type="AlphaFoldDB" id="A0A1W2HCV6"/>
<organism evidence="1 2">
    <name type="scientific">Aquiflexum balticum DSM 16537</name>
    <dbReference type="NCBI Taxonomy" id="758820"/>
    <lineage>
        <taxon>Bacteria</taxon>
        <taxon>Pseudomonadati</taxon>
        <taxon>Bacteroidota</taxon>
        <taxon>Cytophagia</taxon>
        <taxon>Cytophagales</taxon>
        <taxon>Cyclobacteriaceae</taxon>
        <taxon>Aquiflexum</taxon>
    </lineage>
</organism>
<protein>
    <submittedName>
        <fullName evidence="1">LVIVD repeat-containing protein</fullName>
    </submittedName>
</protein>
<dbReference type="RefSeq" id="WP_084123270.1">
    <property type="nucleotide sequence ID" value="NZ_LT838813.1"/>
</dbReference>
<sequence>MKKNLLPLFSRPLNLVLALMLFLVLPSCHDDVKSTYMYKATIPVFLEMSDVRAADIIIEPGKELENPGKIYIYGDFLFINEPKKGIHILDNTNPSAPVNINFINIPGNVDLAVNSDILYADNYVDLLAFDITNPRDIKKVNRVEDVFMHMYSHATGKIITYKDTVLTQDSEIMWGWGRPGGFWMLESSSDASFSGNRGGGQSQSYGQGGSMARFTLMSGHLYAVDEYSLRVFDVLKEDEPKHLKNIDLGWGIETIFPFKDKLFIGSNTGMHIYDASTPADPKVMSVYQHITACDPVVVNDEHAFVTLRSGMFCRMGVDELQIVDITNLYEPKLVKAYPMLNPHGLALSGDYLYVAEGEHGLKSFNVADVLNIDKNQLEFLKSMKSVDIIPGPKSLIVIGPDGVCQFDYSTPSVLKPLSCIQVKNPVVV</sequence>
<dbReference type="EMBL" id="LT838813">
    <property type="protein sequence ID" value="SMD46356.1"/>
    <property type="molecule type" value="Genomic_DNA"/>
</dbReference>
<gene>
    <name evidence="1" type="ORF">SAMN00777080_5041</name>
</gene>
<keyword evidence="2" id="KW-1185">Reference proteome</keyword>
<dbReference type="Pfam" id="PF08309">
    <property type="entry name" value="LVIVD"/>
    <property type="match status" value="2"/>
</dbReference>
<evidence type="ECO:0000313" key="2">
    <source>
        <dbReference type="Proteomes" id="UP000192333"/>
    </source>
</evidence>
<reference evidence="2" key="1">
    <citation type="submission" date="2017-04" db="EMBL/GenBank/DDBJ databases">
        <authorList>
            <person name="Varghese N."/>
            <person name="Submissions S."/>
        </authorList>
    </citation>
    <scope>NUCLEOTIDE SEQUENCE [LARGE SCALE GENOMIC DNA]</scope>
    <source>
        <strain evidence="2">DSM 16537</strain>
    </source>
</reference>
<dbReference type="InterPro" id="IPR013211">
    <property type="entry name" value="LVIVD"/>
</dbReference>
<dbReference type="SUPFAM" id="SSF75011">
    <property type="entry name" value="3-carboxy-cis,cis-mucoante lactonizing enzyme"/>
    <property type="match status" value="1"/>
</dbReference>
<dbReference type="Proteomes" id="UP000192333">
    <property type="component" value="Chromosome I"/>
</dbReference>
<dbReference type="OrthoDB" id="1521841at2"/>